<dbReference type="PROSITE" id="PS01180">
    <property type="entry name" value="CUB"/>
    <property type="match status" value="1"/>
</dbReference>
<feature type="non-terminal residue" evidence="4">
    <location>
        <position position="1"/>
    </location>
</feature>
<evidence type="ECO:0000313" key="4">
    <source>
        <dbReference type="EMBL" id="GMS82903.1"/>
    </source>
</evidence>
<proteinExistence type="predicted"/>
<evidence type="ECO:0000256" key="2">
    <source>
        <dbReference type="PROSITE-ProRule" id="PRU00059"/>
    </source>
</evidence>
<dbReference type="Proteomes" id="UP001432027">
    <property type="component" value="Unassembled WGS sequence"/>
</dbReference>
<dbReference type="InterPro" id="IPR035914">
    <property type="entry name" value="Sperma_CUB_dom_sf"/>
</dbReference>
<dbReference type="SUPFAM" id="SSF49854">
    <property type="entry name" value="Spermadhesin, CUB domain"/>
    <property type="match status" value="1"/>
</dbReference>
<evidence type="ECO:0000259" key="3">
    <source>
        <dbReference type="PROSITE" id="PS01180"/>
    </source>
</evidence>
<organism evidence="4 5">
    <name type="scientific">Pristionchus entomophagus</name>
    <dbReference type="NCBI Taxonomy" id="358040"/>
    <lineage>
        <taxon>Eukaryota</taxon>
        <taxon>Metazoa</taxon>
        <taxon>Ecdysozoa</taxon>
        <taxon>Nematoda</taxon>
        <taxon>Chromadorea</taxon>
        <taxon>Rhabditida</taxon>
        <taxon>Rhabditina</taxon>
        <taxon>Diplogasteromorpha</taxon>
        <taxon>Diplogasteroidea</taxon>
        <taxon>Neodiplogasteridae</taxon>
        <taxon>Pristionchus</taxon>
    </lineage>
</organism>
<sequence>ATQASVACMRPQNNYTTPKCPSEPPKEGQIIFSPGYPFDASVPCDYMLMVEEGKQVEVEIYSLEANPCCDHLLLFDNYFGGNVIADLTGEVTDTKYTTIKSNFMKVSWQPSGGVNVRGLMFTFRGI</sequence>
<dbReference type="PANTHER" id="PTHR22991:SF40">
    <property type="entry name" value="PROTEIN CBG13490"/>
    <property type="match status" value="1"/>
</dbReference>
<evidence type="ECO:0000256" key="1">
    <source>
        <dbReference type="ARBA" id="ARBA00023157"/>
    </source>
</evidence>
<keyword evidence="1" id="KW-1015">Disulfide bond</keyword>
<protein>
    <recommendedName>
        <fullName evidence="3">CUB domain-containing protein</fullName>
    </recommendedName>
</protein>
<accession>A0AAV5SQK9</accession>
<keyword evidence="5" id="KW-1185">Reference proteome</keyword>
<dbReference type="Pfam" id="PF00431">
    <property type="entry name" value="CUB"/>
    <property type="match status" value="1"/>
</dbReference>
<dbReference type="AlphaFoldDB" id="A0AAV5SQK9"/>
<reference evidence="4" key="1">
    <citation type="submission" date="2023-10" db="EMBL/GenBank/DDBJ databases">
        <title>Genome assembly of Pristionchus species.</title>
        <authorList>
            <person name="Yoshida K."/>
            <person name="Sommer R.J."/>
        </authorList>
    </citation>
    <scope>NUCLEOTIDE SEQUENCE</scope>
    <source>
        <strain evidence="4">RS0144</strain>
    </source>
</reference>
<dbReference type="PANTHER" id="PTHR22991">
    <property type="entry name" value="PROTEIN CBG13490"/>
    <property type="match status" value="1"/>
</dbReference>
<dbReference type="InterPro" id="IPR050976">
    <property type="entry name" value="Snaclec"/>
</dbReference>
<name>A0AAV5SQK9_9BILA</name>
<gene>
    <name evidence="4" type="ORF">PENTCL1PPCAC_5078</name>
</gene>
<feature type="domain" description="CUB" evidence="3">
    <location>
        <begin position="20"/>
        <end position="126"/>
    </location>
</feature>
<comment type="caution">
    <text evidence="4">The sequence shown here is derived from an EMBL/GenBank/DDBJ whole genome shotgun (WGS) entry which is preliminary data.</text>
</comment>
<dbReference type="SMART" id="SM00042">
    <property type="entry name" value="CUB"/>
    <property type="match status" value="1"/>
</dbReference>
<dbReference type="Gene3D" id="2.60.120.290">
    <property type="entry name" value="Spermadhesin, CUB domain"/>
    <property type="match status" value="1"/>
</dbReference>
<comment type="caution">
    <text evidence="2">Lacks conserved residue(s) required for the propagation of feature annotation.</text>
</comment>
<dbReference type="EMBL" id="BTSX01000002">
    <property type="protein sequence ID" value="GMS82903.1"/>
    <property type="molecule type" value="Genomic_DNA"/>
</dbReference>
<dbReference type="InterPro" id="IPR000859">
    <property type="entry name" value="CUB_dom"/>
</dbReference>
<evidence type="ECO:0000313" key="5">
    <source>
        <dbReference type="Proteomes" id="UP001432027"/>
    </source>
</evidence>